<evidence type="ECO:0000313" key="1">
    <source>
        <dbReference type="EMBL" id="CCI84708.1"/>
    </source>
</evidence>
<keyword evidence="2" id="KW-1185">Reference proteome</keyword>
<dbReference type="RefSeq" id="WP_009559262.1">
    <property type="nucleotide sequence ID" value="NZ_AYZN01000006.1"/>
</dbReference>
<dbReference type="AlphaFoldDB" id="I7LD99"/>
<organism evidence="1 2">
    <name type="scientific">Lactobacillus pasteurii DSM 23907 = CRBIP 24.76</name>
    <dbReference type="NCBI Taxonomy" id="1423790"/>
    <lineage>
        <taxon>Bacteria</taxon>
        <taxon>Bacillati</taxon>
        <taxon>Bacillota</taxon>
        <taxon>Bacilli</taxon>
        <taxon>Lactobacillales</taxon>
        <taxon>Lactobacillaceae</taxon>
        <taxon>Lactobacillus</taxon>
    </lineage>
</organism>
<dbReference type="STRING" id="1423790.BN53_01090"/>
<dbReference type="EMBL" id="CAKD01000010">
    <property type="protein sequence ID" value="CCI84708.1"/>
    <property type="molecule type" value="Genomic_DNA"/>
</dbReference>
<comment type="caution">
    <text evidence="1">The sequence shown here is derived from an EMBL/GenBank/DDBJ whole genome shotgun (WGS) entry which is preliminary data.</text>
</comment>
<protein>
    <submittedName>
        <fullName evidence="1">Uncharacterized protein</fullName>
    </submittedName>
</protein>
<dbReference type="PATRIC" id="fig|1423790.3.peg.1622"/>
<evidence type="ECO:0000313" key="2">
    <source>
        <dbReference type="Proteomes" id="UP000009311"/>
    </source>
</evidence>
<sequence>MLGISSGGVGLGPIGSVAAGAASFTKMVVLFKSLDLPKISKKIMKDKDHVGLSRFTKKVKGTND</sequence>
<accession>I7LD99</accession>
<dbReference type="Proteomes" id="UP000009311">
    <property type="component" value="Unassembled WGS sequence"/>
</dbReference>
<reference evidence="1 2" key="1">
    <citation type="submission" date="2012-06" db="EMBL/GenBank/DDBJ databases">
        <title>Draft Genome Sequence of Lactobacillus pasteurii CRBIP 24.76T.</title>
        <authorList>
            <person name="Cousin S."/>
            <person name="Bouchier C."/>
            <person name="Loux V."/>
            <person name="Ma L."/>
            <person name="Creno S."/>
            <person name="Bizet C."/>
            <person name="Clermont D."/>
        </authorList>
    </citation>
    <scope>NUCLEOTIDE SEQUENCE [LARGE SCALE GENOMIC DNA]</scope>
    <source>
        <strain evidence="2">CRBIP 24.76T</strain>
    </source>
</reference>
<proteinExistence type="predicted"/>
<name>I7LD99_9LACO</name>
<gene>
    <name evidence="1" type="ORF">BN53_01090</name>
</gene>